<reference evidence="3 4" key="1">
    <citation type="submission" date="2019-04" db="EMBL/GenBank/DDBJ databases">
        <title>Alteromonas portus sp. nov., an alginate lyase-excreting marine bacterium.</title>
        <authorList>
            <person name="Huang H."/>
            <person name="Mo K."/>
            <person name="Bao S."/>
        </authorList>
    </citation>
    <scope>NUCLEOTIDE SEQUENCE [LARGE SCALE GENOMIC DNA]</scope>
    <source>
        <strain evidence="3 4">HB161718</strain>
    </source>
</reference>
<dbReference type="EMBL" id="SWCO01000008">
    <property type="protein sequence ID" value="TKB02337.1"/>
    <property type="molecule type" value="Genomic_DNA"/>
</dbReference>
<organism evidence="3 4">
    <name type="scientific">Alteromonas portus</name>
    <dbReference type="NCBI Taxonomy" id="2565549"/>
    <lineage>
        <taxon>Bacteria</taxon>
        <taxon>Pseudomonadati</taxon>
        <taxon>Pseudomonadota</taxon>
        <taxon>Gammaproteobacteria</taxon>
        <taxon>Alteromonadales</taxon>
        <taxon>Alteromonadaceae</taxon>
        <taxon>Alteromonas/Salinimonas group</taxon>
        <taxon>Alteromonas</taxon>
    </lineage>
</organism>
<feature type="signal peptide" evidence="2">
    <location>
        <begin position="1"/>
        <end position="20"/>
    </location>
</feature>
<dbReference type="RefSeq" id="WP_136782867.1">
    <property type="nucleotide sequence ID" value="NZ_JBMQEY010000005.1"/>
</dbReference>
<proteinExistence type="predicted"/>
<sequence length="78" mass="8334">MNKTAILIGLLSLSTAGCFAKGDREHPRQPPPEAIEACDGKAEGDTVSFETPRGETVEGTCTLKDDTLVAMPEHPPQR</sequence>
<name>A0A4U0ZCR6_9ALTE</name>
<protein>
    <recommendedName>
        <fullName evidence="5">DUF333 domain-containing protein</fullName>
    </recommendedName>
</protein>
<comment type="caution">
    <text evidence="3">The sequence shown here is derived from an EMBL/GenBank/DDBJ whole genome shotgun (WGS) entry which is preliminary data.</text>
</comment>
<dbReference type="Proteomes" id="UP000305471">
    <property type="component" value="Unassembled WGS sequence"/>
</dbReference>
<accession>A0A4U0ZCR6</accession>
<dbReference type="PROSITE" id="PS51257">
    <property type="entry name" value="PROKAR_LIPOPROTEIN"/>
    <property type="match status" value="1"/>
</dbReference>
<dbReference type="OrthoDB" id="5704257at2"/>
<gene>
    <name evidence="3" type="ORF">E5672_14610</name>
</gene>
<evidence type="ECO:0000256" key="2">
    <source>
        <dbReference type="SAM" id="SignalP"/>
    </source>
</evidence>
<evidence type="ECO:0000256" key="1">
    <source>
        <dbReference type="SAM" id="MobiDB-lite"/>
    </source>
</evidence>
<evidence type="ECO:0000313" key="3">
    <source>
        <dbReference type="EMBL" id="TKB02337.1"/>
    </source>
</evidence>
<dbReference type="AlphaFoldDB" id="A0A4U0ZCR6"/>
<keyword evidence="4" id="KW-1185">Reference proteome</keyword>
<evidence type="ECO:0008006" key="5">
    <source>
        <dbReference type="Google" id="ProtNLM"/>
    </source>
</evidence>
<feature type="chain" id="PRO_5020834979" description="DUF333 domain-containing protein" evidence="2">
    <location>
        <begin position="21"/>
        <end position="78"/>
    </location>
</feature>
<keyword evidence="2" id="KW-0732">Signal</keyword>
<feature type="region of interest" description="Disordered" evidence="1">
    <location>
        <begin position="20"/>
        <end position="57"/>
    </location>
</feature>
<evidence type="ECO:0000313" key="4">
    <source>
        <dbReference type="Proteomes" id="UP000305471"/>
    </source>
</evidence>